<keyword evidence="7 8" id="KW-0472">Membrane</keyword>
<accession>A0ABU0X3Z7</accession>
<evidence type="ECO:0000256" key="6">
    <source>
        <dbReference type="ARBA" id="ARBA00022989"/>
    </source>
</evidence>
<keyword evidence="6 8" id="KW-1133">Transmembrane helix</keyword>
<comment type="caution">
    <text evidence="9">The sequence shown here is derived from an EMBL/GenBank/DDBJ whole genome shotgun (WGS) entry which is preliminary data.</text>
</comment>
<keyword evidence="3" id="KW-0813">Transport</keyword>
<dbReference type="EMBL" id="NSDM01000010">
    <property type="protein sequence ID" value="MDQ2586861.1"/>
    <property type="molecule type" value="Genomic_DNA"/>
</dbReference>
<protein>
    <submittedName>
        <fullName evidence="9">PH regulation protein F</fullName>
    </submittedName>
</protein>
<evidence type="ECO:0000256" key="3">
    <source>
        <dbReference type="ARBA" id="ARBA00022448"/>
    </source>
</evidence>
<evidence type="ECO:0000256" key="8">
    <source>
        <dbReference type="SAM" id="Phobius"/>
    </source>
</evidence>
<organism evidence="9 10">
    <name type="scientific">Saccharothrix yanglingensis</name>
    <dbReference type="NCBI Taxonomy" id="659496"/>
    <lineage>
        <taxon>Bacteria</taxon>
        <taxon>Bacillati</taxon>
        <taxon>Actinomycetota</taxon>
        <taxon>Actinomycetes</taxon>
        <taxon>Pseudonocardiales</taxon>
        <taxon>Pseudonocardiaceae</taxon>
        <taxon>Saccharothrix</taxon>
    </lineage>
</organism>
<evidence type="ECO:0000256" key="5">
    <source>
        <dbReference type="ARBA" id="ARBA00022692"/>
    </source>
</evidence>
<dbReference type="Proteomes" id="UP001225605">
    <property type="component" value="Unassembled WGS sequence"/>
</dbReference>
<sequence length="92" mass="9578">MTAMPAFIVVPALFWVTLLLVGGGLALVRARDVLQRVVALDLLAVIVIALLALLSCLRGQAYYFDAAVALALLSFVATVATARYLGSGGPFG</sequence>
<dbReference type="PANTHER" id="PTHR34702:SF1">
    <property type="entry name" value="NA(+)_H(+) ANTIPORTER SUBUNIT F"/>
    <property type="match status" value="1"/>
</dbReference>
<dbReference type="InterPro" id="IPR007208">
    <property type="entry name" value="MrpF/PhaF-like"/>
</dbReference>
<evidence type="ECO:0000313" key="10">
    <source>
        <dbReference type="Proteomes" id="UP001225605"/>
    </source>
</evidence>
<proteinExistence type="inferred from homology"/>
<dbReference type="Pfam" id="PF04066">
    <property type="entry name" value="MrpF_PhaF"/>
    <property type="match status" value="1"/>
</dbReference>
<name>A0ABU0X3Z7_9PSEU</name>
<keyword evidence="5 8" id="KW-0812">Transmembrane</keyword>
<evidence type="ECO:0000256" key="1">
    <source>
        <dbReference type="ARBA" id="ARBA00004651"/>
    </source>
</evidence>
<gene>
    <name evidence="9" type="ORF">CKY47_23295</name>
</gene>
<evidence type="ECO:0000313" key="9">
    <source>
        <dbReference type="EMBL" id="MDQ2586861.1"/>
    </source>
</evidence>
<evidence type="ECO:0000256" key="2">
    <source>
        <dbReference type="ARBA" id="ARBA00009212"/>
    </source>
</evidence>
<comment type="subcellular location">
    <subcellularLocation>
        <location evidence="1">Cell membrane</location>
        <topology evidence="1">Multi-pass membrane protein</topology>
    </subcellularLocation>
</comment>
<keyword evidence="10" id="KW-1185">Reference proteome</keyword>
<keyword evidence="4" id="KW-1003">Cell membrane</keyword>
<evidence type="ECO:0000256" key="4">
    <source>
        <dbReference type="ARBA" id="ARBA00022475"/>
    </source>
</evidence>
<comment type="similarity">
    <text evidence="2">Belongs to the CPA3 antiporters (TC 2.A.63) subunit F family.</text>
</comment>
<dbReference type="PANTHER" id="PTHR34702">
    <property type="entry name" value="NA(+)/H(+) ANTIPORTER SUBUNIT F1"/>
    <property type="match status" value="1"/>
</dbReference>
<feature type="transmembrane region" description="Helical" evidence="8">
    <location>
        <begin position="61"/>
        <end position="85"/>
    </location>
</feature>
<reference evidence="9 10" key="1">
    <citation type="submission" date="2017-06" db="EMBL/GenBank/DDBJ databases">
        <title>Cultured bacterium strain Saccharothrix yanglingensis Hhs.015.</title>
        <authorList>
            <person name="Xia Y."/>
        </authorList>
    </citation>
    <scope>NUCLEOTIDE SEQUENCE [LARGE SCALE GENOMIC DNA]</scope>
    <source>
        <strain evidence="9 10">Hhs.015</strain>
    </source>
</reference>
<feature type="transmembrane region" description="Helical" evidence="8">
    <location>
        <begin position="36"/>
        <end position="54"/>
    </location>
</feature>
<evidence type="ECO:0000256" key="7">
    <source>
        <dbReference type="ARBA" id="ARBA00023136"/>
    </source>
</evidence>